<sequence length="246" mass="27896">MVPSLFSKSLDALMRDFFWFEDSLLYLPPLIKSKIAQRMCKRRLMNDHNAQLVLHDGIHDLNLTDGNISRICLQSIGSYCPKLIKLNLSVSEGCRNNINSNDLSRLFCRCTRLQVVDLKGCVLVDNSCIDVLTRNCCYLLSLSLSGCHMITDKSVMILTDRCHYLQVLDLSRTKVSNNGLYYLSKGMCSTKLKELKVTQCINITDEGVQAIMKHCTRLSFLDINGCPIQNNLSSIGKLQQISWTIY</sequence>
<dbReference type="Pfam" id="PF25372">
    <property type="entry name" value="DUF7885"/>
    <property type="match status" value="1"/>
</dbReference>
<keyword evidence="3" id="KW-1185">Reference proteome</keyword>
<dbReference type="EnsemblMetazoa" id="Aqu2.1.35562_001">
    <property type="protein sequence ID" value="Aqu2.1.35562_001"/>
    <property type="gene ID" value="Aqu2.1.35562"/>
</dbReference>
<proteinExistence type="predicted"/>
<dbReference type="EnsemblMetazoa" id="XM_011404782.2">
    <property type="protein sequence ID" value="XP_011403084.1"/>
    <property type="gene ID" value="LOC105312270"/>
</dbReference>
<dbReference type="InterPro" id="IPR057207">
    <property type="entry name" value="FBXL15_LRR"/>
</dbReference>
<dbReference type="Gene3D" id="3.80.10.10">
    <property type="entry name" value="Ribonuclease Inhibitor"/>
    <property type="match status" value="2"/>
</dbReference>
<accession>A0A1X7V7S9</accession>
<name>A0A1X7V7S9_AMPQE</name>
<reference evidence="3" key="1">
    <citation type="journal article" date="2010" name="Nature">
        <title>The Amphimedon queenslandica genome and the evolution of animal complexity.</title>
        <authorList>
            <person name="Srivastava M."/>
            <person name="Simakov O."/>
            <person name="Chapman J."/>
            <person name="Fahey B."/>
            <person name="Gauthier M.E."/>
            <person name="Mitros T."/>
            <person name="Richards G.S."/>
            <person name="Conaco C."/>
            <person name="Dacre M."/>
            <person name="Hellsten U."/>
            <person name="Larroux C."/>
            <person name="Putnam N.H."/>
            <person name="Stanke M."/>
            <person name="Adamska M."/>
            <person name="Darling A."/>
            <person name="Degnan S.M."/>
            <person name="Oakley T.H."/>
            <person name="Plachetzki D.C."/>
            <person name="Zhai Y."/>
            <person name="Adamski M."/>
            <person name="Calcino A."/>
            <person name="Cummins S.F."/>
            <person name="Goodstein D.M."/>
            <person name="Harris C."/>
            <person name="Jackson D.J."/>
            <person name="Leys S.P."/>
            <person name="Shu S."/>
            <person name="Woodcroft B.J."/>
            <person name="Vervoort M."/>
            <person name="Kosik K.S."/>
            <person name="Manning G."/>
            <person name="Degnan B.M."/>
            <person name="Rokhsar D.S."/>
        </authorList>
    </citation>
    <scope>NUCLEOTIDE SEQUENCE [LARGE SCALE GENOMIC DNA]</scope>
</reference>
<dbReference type="PANTHER" id="PTHR13318">
    <property type="entry name" value="PARTNER OF PAIRED, ISOFORM B-RELATED"/>
    <property type="match status" value="1"/>
</dbReference>
<protein>
    <recommendedName>
        <fullName evidence="1">F-box/LRR-repeat protein 15-like leucin rich repeat domain-containing protein</fullName>
    </recommendedName>
</protein>
<dbReference type="PANTHER" id="PTHR13318:SF190">
    <property type="entry name" value="PARTNER OF PAIRED, ISOFORM B"/>
    <property type="match status" value="1"/>
</dbReference>
<dbReference type="GO" id="GO:0031146">
    <property type="term" value="P:SCF-dependent proteasomal ubiquitin-dependent protein catabolic process"/>
    <property type="evidence" value="ECO:0007669"/>
    <property type="project" value="TreeGrafter"/>
</dbReference>
<evidence type="ECO:0000313" key="3">
    <source>
        <dbReference type="Proteomes" id="UP000007879"/>
    </source>
</evidence>
<organism evidence="2">
    <name type="scientific">Amphimedon queenslandica</name>
    <name type="common">Sponge</name>
    <dbReference type="NCBI Taxonomy" id="400682"/>
    <lineage>
        <taxon>Eukaryota</taxon>
        <taxon>Metazoa</taxon>
        <taxon>Porifera</taxon>
        <taxon>Demospongiae</taxon>
        <taxon>Heteroscleromorpha</taxon>
        <taxon>Haplosclerida</taxon>
        <taxon>Niphatidae</taxon>
        <taxon>Amphimedon</taxon>
    </lineage>
</organism>
<dbReference type="KEGG" id="aqu:105312270"/>
<evidence type="ECO:0000313" key="2">
    <source>
        <dbReference type="EnsemblMetazoa" id="Aqu2.1.35562_001"/>
    </source>
</evidence>
<dbReference type="Proteomes" id="UP000007879">
    <property type="component" value="Unassembled WGS sequence"/>
</dbReference>
<dbReference type="AlphaFoldDB" id="A0A1X7V7S9"/>
<dbReference type="OrthoDB" id="10257471at2759"/>
<feature type="domain" description="F-box/LRR-repeat protein 15-like leucin rich repeat" evidence="1">
    <location>
        <begin position="79"/>
        <end position="214"/>
    </location>
</feature>
<dbReference type="STRING" id="400682.A0A1X7V7S9"/>
<dbReference type="GO" id="GO:0019005">
    <property type="term" value="C:SCF ubiquitin ligase complex"/>
    <property type="evidence" value="ECO:0007669"/>
    <property type="project" value="TreeGrafter"/>
</dbReference>
<gene>
    <name evidence="2" type="primary">105312270</name>
</gene>
<dbReference type="InParanoid" id="A0A1X7V7S9"/>
<dbReference type="InterPro" id="IPR032675">
    <property type="entry name" value="LRR_dom_sf"/>
</dbReference>
<reference evidence="2" key="2">
    <citation type="submission" date="2017-05" db="UniProtKB">
        <authorList>
            <consortium name="EnsemblMetazoa"/>
        </authorList>
    </citation>
    <scope>IDENTIFICATION</scope>
</reference>
<dbReference type="SUPFAM" id="SSF52047">
    <property type="entry name" value="RNI-like"/>
    <property type="match status" value="1"/>
</dbReference>
<dbReference type="SMART" id="SM00367">
    <property type="entry name" value="LRR_CC"/>
    <property type="match status" value="4"/>
</dbReference>
<evidence type="ECO:0000259" key="1">
    <source>
        <dbReference type="Pfam" id="PF25372"/>
    </source>
</evidence>
<dbReference type="InterPro" id="IPR006553">
    <property type="entry name" value="Leu-rich_rpt_Cys-con_subtyp"/>
</dbReference>